<name>A0A066UJM7_9VIBR</name>
<sequence length="164" mass="18037">MNNEIPEIALKKNAWLASQVDVAYPAKESLLGRDVYQANLAKKSYQLLPSNQTPSDIEEIHKVDFHKLTVLFSLNQASVYESEFDKTHILEFLSQIILSEEHQLYIGTLGSDVVASAIVTVESDDVLISDIVNQAGQGTIGFAQQLASLLGSSITSNTKIWVES</sequence>
<proteinExistence type="predicted"/>
<evidence type="ECO:0000313" key="1">
    <source>
        <dbReference type="EMBL" id="KDN27240.1"/>
    </source>
</evidence>
<dbReference type="EMBL" id="JFFR01000027">
    <property type="protein sequence ID" value="KDN27240.1"/>
    <property type="molecule type" value="Genomic_DNA"/>
</dbReference>
<protein>
    <recommendedName>
        <fullName evidence="3">Flavodoxin</fullName>
    </recommendedName>
</protein>
<dbReference type="OrthoDB" id="5906376at2"/>
<dbReference type="STRING" id="212667.VFDL14_20275"/>
<evidence type="ECO:0008006" key="3">
    <source>
        <dbReference type="Google" id="ProtNLM"/>
    </source>
</evidence>
<dbReference type="RefSeq" id="WP_032552599.1">
    <property type="nucleotide sequence ID" value="NZ_JFFR01000027.1"/>
</dbReference>
<comment type="caution">
    <text evidence="1">The sequence shown here is derived from an EMBL/GenBank/DDBJ whole genome shotgun (WGS) entry which is preliminary data.</text>
</comment>
<dbReference type="AlphaFoldDB" id="A0A066UJM7"/>
<gene>
    <name evidence="1" type="ORF">VFDL14_20275</name>
</gene>
<organism evidence="1 2">
    <name type="scientific">Vibrio fortis</name>
    <dbReference type="NCBI Taxonomy" id="212667"/>
    <lineage>
        <taxon>Bacteria</taxon>
        <taxon>Pseudomonadati</taxon>
        <taxon>Pseudomonadota</taxon>
        <taxon>Gammaproteobacteria</taxon>
        <taxon>Vibrionales</taxon>
        <taxon>Vibrionaceae</taxon>
        <taxon>Vibrio</taxon>
    </lineage>
</organism>
<evidence type="ECO:0000313" key="2">
    <source>
        <dbReference type="Proteomes" id="UP000027219"/>
    </source>
</evidence>
<accession>A0A066UJM7</accession>
<reference evidence="1 2" key="1">
    <citation type="submission" date="2014-02" db="EMBL/GenBank/DDBJ databases">
        <title>Vibrio fortis Dalian14 Genome Sequencing.</title>
        <authorList>
            <person name="Wang Y."/>
            <person name="Song L."/>
            <person name="Liu G."/>
            <person name="Ding J."/>
        </authorList>
    </citation>
    <scope>NUCLEOTIDE SEQUENCE [LARGE SCALE GENOMIC DNA]</scope>
    <source>
        <strain evidence="1 2">Dalian14</strain>
    </source>
</reference>
<keyword evidence="2" id="KW-1185">Reference proteome</keyword>
<dbReference type="Proteomes" id="UP000027219">
    <property type="component" value="Unassembled WGS sequence"/>
</dbReference>